<proteinExistence type="predicted"/>
<protein>
    <submittedName>
        <fullName evidence="4">DNA-binding protein</fullName>
    </submittedName>
</protein>
<dbReference type="Pfam" id="PF11740">
    <property type="entry name" value="KfrA_N"/>
    <property type="match status" value="1"/>
</dbReference>
<evidence type="ECO:0000313" key="5">
    <source>
        <dbReference type="Proteomes" id="UP001320609"/>
    </source>
</evidence>
<keyword evidence="1" id="KW-0175">Coiled coil</keyword>
<reference evidence="4 5" key="1">
    <citation type="submission" date="2022-03" db="EMBL/GenBank/DDBJ databases">
        <title>Genomic signatures underlying metal tolerance in selected Arctic bacterial isolates.</title>
        <authorList>
            <person name="Thomas F.A."/>
            <person name="Venkatachalam S."/>
            <person name="Krishnan K.P."/>
        </authorList>
    </citation>
    <scope>NUCLEOTIDE SEQUENCE [LARGE SCALE GENOMIC DNA]</scope>
    <source>
        <strain evidence="4 5">HM116</strain>
    </source>
</reference>
<evidence type="ECO:0000256" key="1">
    <source>
        <dbReference type="SAM" id="Coils"/>
    </source>
</evidence>
<name>A0ABS9SBV3_9GAMM</name>
<dbReference type="GO" id="GO:0003677">
    <property type="term" value="F:DNA binding"/>
    <property type="evidence" value="ECO:0007669"/>
    <property type="project" value="UniProtKB-KW"/>
</dbReference>
<feature type="domain" description="KfrA N-terminal DNA-binding" evidence="3">
    <location>
        <begin position="9"/>
        <end position="122"/>
    </location>
</feature>
<accession>A0ABS9SBV3</accession>
<comment type="caution">
    <text evidence="4">The sequence shown here is derived from an EMBL/GenBank/DDBJ whole genome shotgun (WGS) entry which is preliminary data.</text>
</comment>
<feature type="coiled-coil region" evidence="1">
    <location>
        <begin position="102"/>
        <end position="129"/>
    </location>
</feature>
<sequence>MLIKPEIRDRILDAAEKLAAEGIDRPTNEQVRERLGGGSLSHISPVMREWRENLKVSAIAVREMPNEIRTVLERVGGELWRSATQLADEEVERIRAESVQREVTANDERDEALREIERLEASISALLDQNKQNDKHIEHLTDDNRTLVTEHATLKQRSADAMERVSDLHDQLARQNQQLETMRAEAQRQQALVDQLRDEKAEANTLLATKESELKATTRELESTQQRELRFQNTLEAVNEDLSSLQQDYASLRAEKASVVKRSEELQDENASLRSDVDKFKASASEAGSELKAATKWIEELAHTQQDLSETRTQLAIAQSREEELRQQLADHQKRLQPNQKDSGSKDE</sequence>
<gene>
    <name evidence="4" type="ORF">MLE19_19885</name>
</gene>
<dbReference type="RefSeq" id="WP_240719882.1">
    <property type="nucleotide sequence ID" value="NZ_JAKVTW010000020.1"/>
</dbReference>
<feature type="compositionally biased region" description="Basic and acidic residues" evidence="2">
    <location>
        <begin position="322"/>
        <end position="334"/>
    </location>
</feature>
<evidence type="ECO:0000313" key="4">
    <source>
        <dbReference type="EMBL" id="MCH4813596.1"/>
    </source>
</evidence>
<evidence type="ECO:0000259" key="3">
    <source>
        <dbReference type="Pfam" id="PF11740"/>
    </source>
</evidence>
<dbReference type="Proteomes" id="UP001320609">
    <property type="component" value="Unassembled WGS sequence"/>
</dbReference>
<dbReference type="EMBL" id="JAKVTW010000020">
    <property type="protein sequence ID" value="MCH4813596.1"/>
    <property type="molecule type" value="Genomic_DNA"/>
</dbReference>
<keyword evidence="4" id="KW-0238">DNA-binding</keyword>
<organism evidence="4 5">
    <name type="scientific">Vreelandella neptunia</name>
    <dbReference type="NCBI Taxonomy" id="115551"/>
    <lineage>
        <taxon>Bacteria</taxon>
        <taxon>Pseudomonadati</taxon>
        <taxon>Pseudomonadota</taxon>
        <taxon>Gammaproteobacteria</taxon>
        <taxon>Oceanospirillales</taxon>
        <taxon>Halomonadaceae</taxon>
        <taxon>Vreelandella</taxon>
    </lineage>
</organism>
<evidence type="ECO:0000256" key="2">
    <source>
        <dbReference type="SAM" id="MobiDB-lite"/>
    </source>
</evidence>
<keyword evidence="5" id="KW-1185">Reference proteome</keyword>
<dbReference type="InterPro" id="IPR021104">
    <property type="entry name" value="KfrA_DNA-bd_N"/>
</dbReference>
<feature type="region of interest" description="Disordered" evidence="2">
    <location>
        <begin position="322"/>
        <end position="348"/>
    </location>
</feature>
<feature type="coiled-coil region" evidence="1">
    <location>
        <begin position="162"/>
        <end position="283"/>
    </location>
</feature>